<proteinExistence type="predicted"/>
<reference evidence="5" key="1">
    <citation type="submission" date="2021-11" db="EMBL/GenBank/DDBJ databases">
        <title>Cultivation dependent microbiological survey of springs from the worlds oldest radium mine currently devoted to the extraction of radon-saturated water.</title>
        <authorList>
            <person name="Kapinusova G."/>
            <person name="Smrhova T."/>
            <person name="Strejcek M."/>
            <person name="Suman J."/>
            <person name="Jani K."/>
            <person name="Pajer P."/>
            <person name="Uhlik O."/>
        </authorList>
    </citation>
    <scope>NUCLEOTIDE SEQUENCE [LARGE SCALE GENOMIC DNA]</scope>
    <source>
        <strain evidence="5">J379</strain>
    </source>
</reference>
<dbReference type="SUPFAM" id="SSF48498">
    <property type="entry name" value="Tetracyclin repressor-like, C-terminal domain"/>
    <property type="match status" value="1"/>
</dbReference>
<name>A0ABY5PNI2_9ACTN</name>
<organism evidence="4 5">
    <name type="scientific">Svornostia abyssi</name>
    <dbReference type="NCBI Taxonomy" id="2898438"/>
    <lineage>
        <taxon>Bacteria</taxon>
        <taxon>Bacillati</taxon>
        <taxon>Actinomycetota</taxon>
        <taxon>Thermoleophilia</taxon>
        <taxon>Solirubrobacterales</taxon>
        <taxon>Baekduiaceae</taxon>
        <taxon>Svornostia</taxon>
    </lineage>
</organism>
<dbReference type="PANTHER" id="PTHR43479">
    <property type="entry name" value="ACREF/ENVCD OPERON REPRESSOR-RELATED"/>
    <property type="match status" value="1"/>
</dbReference>
<sequence>MDLRLPTDLTRRTEPTSAKRAQVEQDVLRAVDTLLQDGVRWSELSIERIATTAGISRTAFYFYFKDKREVLMRLLEEVGREIYEQSTWLNTTGEGGGGRDMLVAAMRSVHVIYEQHGALLQAVVEVSAVDETIAEVYQAILNSLVTAAVARMTELEAAGEASPITPMEATARALVAMTERAFYTWRIRGEEITPEHADVLAEIWVRSVYGAA</sequence>
<keyword evidence="5" id="KW-1185">Reference proteome</keyword>
<dbReference type="Pfam" id="PF21313">
    <property type="entry name" value="EthR_C"/>
    <property type="match status" value="1"/>
</dbReference>
<dbReference type="PANTHER" id="PTHR43479:SF11">
    <property type="entry name" value="ACREF_ENVCD OPERON REPRESSOR-RELATED"/>
    <property type="match status" value="1"/>
</dbReference>
<evidence type="ECO:0000313" key="4">
    <source>
        <dbReference type="EMBL" id="UUY06176.1"/>
    </source>
</evidence>
<evidence type="ECO:0000259" key="3">
    <source>
        <dbReference type="PROSITE" id="PS50977"/>
    </source>
</evidence>
<dbReference type="Pfam" id="PF00440">
    <property type="entry name" value="TetR_N"/>
    <property type="match status" value="1"/>
</dbReference>
<evidence type="ECO:0000256" key="1">
    <source>
        <dbReference type="ARBA" id="ARBA00023125"/>
    </source>
</evidence>
<dbReference type="InterPro" id="IPR009057">
    <property type="entry name" value="Homeodomain-like_sf"/>
</dbReference>
<dbReference type="PROSITE" id="PS50977">
    <property type="entry name" value="HTH_TETR_2"/>
    <property type="match status" value="1"/>
</dbReference>
<evidence type="ECO:0000313" key="5">
    <source>
        <dbReference type="Proteomes" id="UP001058860"/>
    </source>
</evidence>
<accession>A0ABY5PNI2</accession>
<dbReference type="Gene3D" id="1.10.10.60">
    <property type="entry name" value="Homeodomain-like"/>
    <property type="match status" value="1"/>
</dbReference>
<dbReference type="EMBL" id="CP088295">
    <property type="protein sequence ID" value="UUY06176.1"/>
    <property type="molecule type" value="Genomic_DNA"/>
</dbReference>
<feature type="domain" description="HTH tetR-type" evidence="3">
    <location>
        <begin position="21"/>
        <end position="82"/>
    </location>
</feature>
<dbReference type="InterPro" id="IPR001647">
    <property type="entry name" value="HTH_TetR"/>
</dbReference>
<keyword evidence="1 2" id="KW-0238">DNA-binding</keyword>
<feature type="DNA-binding region" description="H-T-H motif" evidence="2">
    <location>
        <begin position="45"/>
        <end position="64"/>
    </location>
</feature>
<dbReference type="SUPFAM" id="SSF46689">
    <property type="entry name" value="Homeodomain-like"/>
    <property type="match status" value="1"/>
</dbReference>
<dbReference type="InterPro" id="IPR036271">
    <property type="entry name" value="Tet_transcr_reg_TetR-rel_C_sf"/>
</dbReference>
<dbReference type="InterPro" id="IPR050624">
    <property type="entry name" value="HTH-type_Tx_Regulator"/>
</dbReference>
<dbReference type="Gene3D" id="1.10.357.10">
    <property type="entry name" value="Tetracycline Repressor, domain 2"/>
    <property type="match status" value="1"/>
</dbReference>
<gene>
    <name evidence="4" type="ORF">LRS13_11890</name>
</gene>
<protein>
    <submittedName>
        <fullName evidence="4">TetR/AcrR family transcriptional regulator</fullName>
    </submittedName>
</protein>
<dbReference type="InterPro" id="IPR049397">
    <property type="entry name" value="EthR_C"/>
</dbReference>
<dbReference type="RefSeq" id="WP_353866603.1">
    <property type="nucleotide sequence ID" value="NZ_CP088295.1"/>
</dbReference>
<evidence type="ECO:0000256" key="2">
    <source>
        <dbReference type="PROSITE-ProRule" id="PRU00335"/>
    </source>
</evidence>
<dbReference type="Proteomes" id="UP001058860">
    <property type="component" value="Chromosome"/>
</dbReference>